<accession>A0AAT9J7H4</accession>
<protein>
    <submittedName>
        <fullName evidence="1">ORF37</fullName>
    </submittedName>
</protein>
<reference evidence="1" key="2">
    <citation type="submission" date="2024-03" db="EMBL/GenBank/DDBJ databases">
        <authorList>
            <person name="Ni Y."/>
            <person name="Xu T."/>
            <person name="Yan S."/>
            <person name="Chen L."/>
            <person name="Wang Y."/>
        </authorList>
    </citation>
    <scope>NUCLEOTIDE SEQUENCE</scope>
    <source>
        <strain evidence="1">NMM1</strain>
    </source>
</reference>
<organism evidence="1">
    <name type="scientific">Nitrosopumilaceae spindle-shaped virus</name>
    <dbReference type="NCBI Taxonomy" id="3065433"/>
    <lineage>
        <taxon>Viruses</taxon>
    </lineage>
</organism>
<sequence length="110" mass="12476">MKTHIVKSADTRMGDLLIDKPFCKAIEVDKDAVDNWLEYANQDGSMIRIYCSQSGMNGSTSFNFQIKSYGKLPTKLTSKAKPKHIVSTTHFSINELEEILAYMKKVEARQ</sequence>
<name>A0AAT9J7H4_9VIRU</name>
<proteinExistence type="predicted"/>
<reference evidence="1" key="1">
    <citation type="journal article" date="2024" name="Environ. Microbiol. Rep.">
        <title>Hiding in plain sight: The discovery of complete genomes of 11 hypothetical spindle-shaped viruses that putatively infect mesophilic ammonia-oxidizing archaea.</title>
        <authorList>
            <person name="Ni Y."/>
            <person name="Xu T."/>
            <person name="Yan S."/>
            <person name="Chen L."/>
            <person name="Wang Y."/>
        </authorList>
    </citation>
    <scope>NUCLEOTIDE SEQUENCE</scope>
    <source>
        <strain evidence="1">NMM1</strain>
    </source>
</reference>
<evidence type="ECO:0000313" key="1">
    <source>
        <dbReference type="EMBL" id="DBA52122.1"/>
    </source>
</evidence>
<dbReference type="EMBL" id="BK067790">
    <property type="protein sequence ID" value="DBA52122.1"/>
    <property type="molecule type" value="Genomic_DNA"/>
</dbReference>